<evidence type="ECO:0000313" key="15">
    <source>
        <dbReference type="Proteomes" id="UP000694557"/>
    </source>
</evidence>
<dbReference type="PANTHER" id="PTHR21573:SF0">
    <property type="entry name" value="ER MEMBRANE PROTEIN COMPLEX SUBUNIT 1"/>
    <property type="match status" value="1"/>
</dbReference>
<feature type="domain" description="EMC1 first beta-propeller" evidence="13">
    <location>
        <begin position="20"/>
        <end position="213"/>
    </location>
</feature>
<dbReference type="GeneTree" id="ENSGT00390000002461"/>
<dbReference type="Proteomes" id="UP000694557">
    <property type="component" value="Unassembled WGS sequence"/>
</dbReference>
<comment type="subcellular location">
    <subcellularLocation>
        <location evidence="1">Endoplasmic reticulum membrane</location>
        <topology evidence="1">Single-pass type I membrane protein</topology>
    </subcellularLocation>
</comment>
<dbReference type="InterPro" id="IPR058545">
    <property type="entry name" value="Beta-prop_EMC1_1st"/>
</dbReference>
<sequence length="845" mass="95911">MSKPTSLFVIFFSLFIMSEAVFEDQVGKFDWRQQYVGKTLFAHFDSHSQSSNKLFLATDKNIFASFNSRTGDLLWRHVDKVGPEGTIDILVLHGQGDNSGRLLRSWDTNMGGLNWEAVLDTGSFQAACFVAIQDTVKHVAVLKKAAISLHYLTNGHQKWVENLPDSDTVQYQAVYSGGEVEVYVLGVVPNSHLTIIAYSLEDGEIIKQYVTPFFFFFTSFLFPLQACDINLFSADSGRRLLDTTVIFPLDLNGGKPFKLYVHAFLKKDDSVDYRVLVQTQDHALTFIQQPGRVVWTREEALADVVTMEMVDLPLTGTQAELEGEFGKKADGLFPMVLKRLSSQVILLQAWLAHLWKLFYEARKPHGQVKNEVTIETLSRDEFNLQKMMVMVTASGKLFGIDSKSGSILWKHYLENVQPNAVFKLIVQRTTAHFPHPPQCTLLIKDKDTGLASLHVFNPIFGRKSHIAPPALPRPILQSLLLPVIDQDYAKVLLLVDDQYKVTAFPSTKNVLQQLQEMASSIFFYLIRSDQGNLSGFRLRKDLSTERIWEVVLPTEVQKIVAVNGKRPNEHVHSQGRVMGDRSVLYKYLNPNLLAVVTESTDAHPERAFVGVFLVDGVTGRIIHEAVQRKARGPVHFVHSENWVVYEYWNTKSRRNEFSVLELFEGTELYNSTVFSSLDRPHLPQVLQQTYIFPSPITTMEATLTEKGITSRHLLVGLPSGAILSLPKMFLDPRRPEVVTEHSREENLIPYAPEMPIRTEWFINYNQTVARVKGIYTAPSGLESTCLVVAYGLDIYQTRVYPSKQFDVLKDDYDYVLISSVLFALFFATMISKRLAQVKLLNRAWR</sequence>
<keyword evidence="10" id="KW-0325">Glycoprotein</keyword>
<evidence type="ECO:0000259" key="13">
    <source>
        <dbReference type="Pfam" id="PF25293"/>
    </source>
</evidence>
<comment type="similarity">
    <text evidence="2">Belongs to the EMC1 family.</text>
</comment>
<evidence type="ECO:0000256" key="7">
    <source>
        <dbReference type="ARBA" id="ARBA00022824"/>
    </source>
</evidence>
<dbReference type="SUPFAM" id="SSF50998">
    <property type="entry name" value="Quinoprotein alcohol dehydrogenase-like"/>
    <property type="match status" value="1"/>
</dbReference>
<evidence type="ECO:0000256" key="6">
    <source>
        <dbReference type="ARBA" id="ARBA00022729"/>
    </source>
</evidence>
<evidence type="ECO:0000256" key="10">
    <source>
        <dbReference type="ARBA" id="ARBA00023180"/>
    </source>
</evidence>
<proteinExistence type="inferred from homology"/>
<keyword evidence="7" id="KW-0256">Endoplasmic reticulum</keyword>
<reference evidence="14" key="1">
    <citation type="submission" date="2025-08" db="UniProtKB">
        <authorList>
            <consortium name="Ensembl"/>
        </authorList>
    </citation>
    <scope>IDENTIFICATION</scope>
</reference>
<reference evidence="14" key="2">
    <citation type="submission" date="2025-09" db="UniProtKB">
        <authorList>
            <consortium name="Ensembl"/>
        </authorList>
    </citation>
    <scope>IDENTIFICATION</scope>
</reference>
<keyword evidence="15" id="KW-1185">Reference proteome</keyword>
<evidence type="ECO:0000256" key="1">
    <source>
        <dbReference type="ARBA" id="ARBA00004115"/>
    </source>
</evidence>
<dbReference type="GO" id="GO:0034975">
    <property type="term" value="P:protein folding in endoplasmic reticulum"/>
    <property type="evidence" value="ECO:0007669"/>
    <property type="project" value="TreeGrafter"/>
</dbReference>
<dbReference type="GO" id="GO:0072546">
    <property type="term" value="C:EMC complex"/>
    <property type="evidence" value="ECO:0007669"/>
    <property type="project" value="InterPro"/>
</dbReference>
<feature type="domain" description="ER membrane protein complex subunit 1 C-terminal" evidence="12">
    <location>
        <begin position="639"/>
        <end position="844"/>
    </location>
</feature>
<evidence type="ECO:0000313" key="14">
    <source>
        <dbReference type="Ensembl" id="ENSOKIP00005010643.1"/>
    </source>
</evidence>
<dbReference type="PANTHER" id="PTHR21573">
    <property type="entry name" value="ER MEMBRANE PROTEIN COMPLEX SUBUNIT 1"/>
    <property type="match status" value="1"/>
</dbReference>
<feature type="domain" description="EMC1 first beta-propeller" evidence="13">
    <location>
        <begin position="229"/>
        <end position="299"/>
    </location>
</feature>
<evidence type="ECO:0000256" key="5">
    <source>
        <dbReference type="ARBA" id="ARBA00022692"/>
    </source>
</evidence>
<dbReference type="InterPro" id="IPR011047">
    <property type="entry name" value="Quinoprotein_ADH-like_sf"/>
</dbReference>
<protein>
    <recommendedName>
        <fullName evidence="4">ER membrane protein complex subunit 1</fullName>
    </recommendedName>
</protein>
<evidence type="ECO:0000256" key="4">
    <source>
        <dbReference type="ARBA" id="ARBA00020824"/>
    </source>
</evidence>
<evidence type="ECO:0000256" key="2">
    <source>
        <dbReference type="ARBA" id="ARBA00007904"/>
    </source>
</evidence>
<keyword evidence="6 11" id="KW-0732">Signal</keyword>
<evidence type="ECO:0000256" key="8">
    <source>
        <dbReference type="ARBA" id="ARBA00022989"/>
    </source>
</evidence>
<keyword evidence="9" id="KW-0472">Membrane</keyword>
<feature type="signal peptide" evidence="11">
    <location>
        <begin position="1"/>
        <end position="20"/>
    </location>
</feature>
<dbReference type="Pfam" id="PF25293">
    <property type="entry name" value="Beta-prop_EMC1_N"/>
    <property type="match status" value="2"/>
</dbReference>
<dbReference type="InterPro" id="IPR026895">
    <property type="entry name" value="EMC1"/>
</dbReference>
<keyword evidence="8" id="KW-1133">Transmembrane helix</keyword>
<dbReference type="Pfam" id="PF07774">
    <property type="entry name" value="EMC1_C"/>
    <property type="match status" value="1"/>
</dbReference>
<dbReference type="AlphaFoldDB" id="A0A8C7CRU5"/>
<name>A0A8C7CRU5_ONCKI</name>
<accession>A0A8C7CRU5</accession>
<organism evidence="14 15">
    <name type="scientific">Oncorhynchus kisutch</name>
    <name type="common">Coho salmon</name>
    <name type="synonym">Salmo kisutch</name>
    <dbReference type="NCBI Taxonomy" id="8019"/>
    <lineage>
        <taxon>Eukaryota</taxon>
        <taxon>Metazoa</taxon>
        <taxon>Chordata</taxon>
        <taxon>Craniata</taxon>
        <taxon>Vertebrata</taxon>
        <taxon>Euteleostomi</taxon>
        <taxon>Actinopterygii</taxon>
        <taxon>Neopterygii</taxon>
        <taxon>Teleostei</taxon>
        <taxon>Protacanthopterygii</taxon>
        <taxon>Salmoniformes</taxon>
        <taxon>Salmonidae</taxon>
        <taxon>Salmoninae</taxon>
        <taxon>Oncorhynchus</taxon>
    </lineage>
</organism>
<evidence type="ECO:0000256" key="11">
    <source>
        <dbReference type="SAM" id="SignalP"/>
    </source>
</evidence>
<gene>
    <name evidence="14" type="primary">EMC1</name>
    <name evidence="14" type="synonym">emc1</name>
</gene>
<dbReference type="Ensembl" id="ENSOKIT00005011327.1">
    <property type="protein sequence ID" value="ENSOKIP00005010643.1"/>
    <property type="gene ID" value="ENSOKIG00005004745.1"/>
</dbReference>
<dbReference type="InterPro" id="IPR011678">
    <property type="entry name" value="EMC1_C"/>
</dbReference>
<comment type="subunit">
    <text evidence="3">Component of the ER membrane protein complex (EMC).</text>
</comment>
<evidence type="ECO:0000256" key="9">
    <source>
        <dbReference type="ARBA" id="ARBA00023136"/>
    </source>
</evidence>
<feature type="chain" id="PRO_5034179831" description="ER membrane protein complex subunit 1" evidence="11">
    <location>
        <begin position="21"/>
        <end position="845"/>
    </location>
</feature>
<keyword evidence="5" id="KW-0812">Transmembrane</keyword>
<evidence type="ECO:0000259" key="12">
    <source>
        <dbReference type="Pfam" id="PF07774"/>
    </source>
</evidence>
<evidence type="ECO:0000256" key="3">
    <source>
        <dbReference type="ARBA" id="ARBA00011276"/>
    </source>
</evidence>